<dbReference type="GO" id="GO:0003723">
    <property type="term" value="F:RNA binding"/>
    <property type="evidence" value="ECO:0007669"/>
    <property type="project" value="UniProtKB-KW"/>
</dbReference>
<dbReference type="GO" id="GO:0000493">
    <property type="term" value="P:box H/ACA snoRNP assembly"/>
    <property type="evidence" value="ECO:0007669"/>
    <property type="project" value="InterPro"/>
</dbReference>
<dbReference type="GO" id="GO:0006364">
    <property type="term" value="P:rRNA processing"/>
    <property type="evidence" value="ECO:0007669"/>
    <property type="project" value="UniProtKB-KW"/>
</dbReference>
<dbReference type="InterPro" id="IPR040309">
    <property type="entry name" value="Naf1"/>
</dbReference>
<dbReference type="EMBL" id="BEZZ01000996">
    <property type="protein sequence ID" value="GCC37416.1"/>
    <property type="molecule type" value="Genomic_DNA"/>
</dbReference>
<evidence type="ECO:0000313" key="8">
    <source>
        <dbReference type="Proteomes" id="UP000287033"/>
    </source>
</evidence>
<proteinExistence type="predicted"/>
<feature type="region of interest" description="Disordered" evidence="6">
    <location>
        <begin position="1"/>
        <end position="40"/>
    </location>
</feature>
<dbReference type="PANTHER" id="PTHR31633">
    <property type="entry name" value="H/ACA RIBONUCLEOPROTEIN COMPLEX NON-CORE SUBUNIT NAF1"/>
    <property type="match status" value="1"/>
</dbReference>
<dbReference type="GO" id="GO:0005634">
    <property type="term" value="C:nucleus"/>
    <property type="evidence" value="ECO:0007669"/>
    <property type="project" value="UniProtKB-SubCell"/>
</dbReference>
<gene>
    <name evidence="7" type="ORF">chiPu_0015920</name>
</gene>
<dbReference type="PANTHER" id="PTHR31633:SF1">
    <property type="entry name" value="H_ACA RIBONUCLEOPROTEIN COMPLEX NON-CORE SUBUNIT NAF1"/>
    <property type="match status" value="1"/>
</dbReference>
<accession>A0A401T421</accession>
<feature type="compositionally biased region" description="Acidic residues" evidence="6">
    <location>
        <begin position="192"/>
        <end position="206"/>
    </location>
</feature>
<feature type="compositionally biased region" description="Basic and acidic residues" evidence="6">
    <location>
        <begin position="1"/>
        <end position="10"/>
    </location>
</feature>
<evidence type="ECO:0000256" key="2">
    <source>
        <dbReference type="ARBA" id="ARBA00022517"/>
    </source>
</evidence>
<evidence type="ECO:0000256" key="1">
    <source>
        <dbReference type="ARBA" id="ARBA00004123"/>
    </source>
</evidence>
<feature type="compositionally biased region" description="Low complexity" evidence="6">
    <location>
        <begin position="207"/>
        <end position="219"/>
    </location>
</feature>
<evidence type="ECO:0000313" key="7">
    <source>
        <dbReference type="EMBL" id="GCC37416.1"/>
    </source>
</evidence>
<keyword evidence="8" id="KW-1185">Reference proteome</keyword>
<evidence type="ECO:0000256" key="6">
    <source>
        <dbReference type="SAM" id="MobiDB-lite"/>
    </source>
</evidence>
<feature type="region of interest" description="Disordered" evidence="6">
    <location>
        <begin position="190"/>
        <end position="249"/>
    </location>
</feature>
<comment type="subcellular location">
    <subcellularLocation>
        <location evidence="1">Nucleus</location>
    </subcellularLocation>
</comment>
<keyword evidence="3" id="KW-0698">rRNA processing</keyword>
<evidence type="ECO:0000256" key="5">
    <source>
        <dbReference type="ARBA" id="ARBA00023242"/>
    </source>
</evidence>
<keyword evidence="5" id="KW-0539">Nucleus</keyword>
<dbReference type="GO" id="GO:0005732">
    <property type="term" value="C:sno(s)RNA-containing ribonucleoprotein complex"/>
    <property type="evidence" value="ECO:0007669"/>
    <property type="project" value="InterPro"/>
</dbReference>
<dbReference type="OMA" id="CKSESLM"/>
<dbReference type="Proteomes" id="UP000287033">
    <property type="component" value="Unassembled WGS sequence"/>
</dbReference>
<keyword evidence="2" id="KW-0690">Ribosome biogenesis</keyword>
<dbReference type="AlphaFoldDB" id="A0A401T421"/>
<sequence>MTDQGGDRDVQPSQQTDTTEKRVVSEGSLLMESNDDLADKRHEQPAAELCTQACKNESLMAASEVCVIKQKDSKVQHELGVPSLQSTANEIIGNVLPCVTPVTPVAQGTLNAVKSSELSTSQKCEITSATPALVTGDQEMEVSVSAQLETLSFEIAQLKYQETERTQDQHSGQENNFPQVDVTLQDSAADAEISDDDESSSSDSDSDSTSSSSSSSSLSVFVLSDGEDDDQEQGGKKKPQPVKTKDELLLEDLPKVEEVNIVLPEEVKKEPIGIVSSIIDQLGM</sequence>
<dbReference type="STRING" id="137246.A0A401T421"/>
<evidence type="ECO:0000256" key="3">
    <source>
        <dbReference type="ARBA" id="ARBA00022552"/>
    </source>
</evidence>
<name>A0A401T421_CHIPU</name>
<reference evidence="7 8" key="1">
    <citation type="journal article" date="2018" name="Nat. Ecol. Evol.">
        <title>Shark genomes provide insights into elasmobranch evolution and the origin of vertebrates.</title>
        <authorList>
            <person name="Hara Y"/>
            <person name="Yamaguchi K"/>
            <person name="Onimaru K"/>
            <person name="Kadota M"/>
            <person name="Koyanagi M"/>
            <person name="Keeley SD"/>
            <person name="Tatsumi K"/>
            <person name="Tanaka K"/>
            <person name="Motone F"/>
            <person name="Kageyama Y"/>
            <person name="Nozu R"/>
            <person name="Adachi N"/>
            <person name="Nishimura O"/>
            <person name="Nakagawa R"/>
            <person name="Tanegashima C"/>
            <person name="Kiyatake I"/>
            <person name="Matsumoto R"/>
            <person name="Murakumo K"/>
            <person name="Nishida K"/>
            <person name="Terakita A"/>
            <person name="Kuratani S"/>
            <person name="Sato K"/>
            <person name="Hyodo S Kuraku.S."/>
        </authorList>
    </citation>
    <scope>NUCLEOTIDE SEQUENCE [LARGE SCALE GENOMIC DNA]</scope>
</reference>
<organism evidence="7 8">
    <name type="scientific">Chiloscyllium punctatum</name>
    <name type="common">Brownbanded bambooshark</name>
    <name type="synonym">Hemiscyllium punctatum</name>
    <dbReference type="NCBI Taxonomy" id="137246"/>
    <lineage>
        <taxon>Eukaryota</taxon>
        <taxon>Metazoa</taxon>
        <taxon>Chordata</taxon>
        <taxon>Craniata</taxon>
        <taxon>Vertebrata</taxon>
        <taxon>Chondrichthyes</taxon>
        <taxon>Elasmobranchii</taxon>
        <taxon>Galeomorphii</taxon>
        <taxon>Galeoidea</taxon>
        <taxon>Orectolobiformes</taxon>
        <taxon>Hemiscylliidae</taxon>
        <taxon>Chiloscyllium</taxon>
    </lineage>
</organism>
<comment type="caution">
    <text evidence="7">The sequence shown here is derived from an EMBL/GenBank/DDBJ whole genome shotgun (WGS) entry which is preliminary data.</text>
</comment>
<evidence type="ECO:0000256" key="4">
    <source>
        <dbReference type="ARBA" id="ARBA00022884"/>
    </source>
</evidence>
<protein>
    <submittedName>
        <fullName evidence="7">Uncharacterized protein</fullName>
    </submittedName>
</protein>
<keyword evidence="4" id="KW-0694">RNA-binding</keyword>
<dbReference type="OrthoDB" id="21550at2759"/>